<keyword evidence="3" id="KW-1185">Reference proteome</keyword>
<dbReference type="AlphaFoldDB" id="A0A8X6XVE6"/>
<sequence length="100" mass="11450">MIRTYKRPHSYLNAPKPSLSMFTLPERHISPSQRAGIKAAPAVQRGRPNQHQPQHTHSPMHFSPSALRKNIAYVYDVSHTDITRLLYNLTLHISHPSFSD</sequence>
<reference evidence="2" key="1">
    <citation type="submission" date="2020-08" db="EMBL/GenBank/DDBJ databases">
        <title>Multicomponent nature underlies the extraordinary mechanical properties of spider dragline silk.</title>
        <authorList>
            <person name="Kono N."/>
            <person name="Nakamura H."/>
            <person name="Mori M."/>
            <person name="Yoshida Y."/>
            <person name="Ohtoshi R."/>
            <person name="Malay A.D."/>
            <person name="Moran D.A.P."/>
            <person name="Tomita M."/>
            <person name="Numata K."/>
            <person name="Arakawa K."/>
        </authorList>
    </citation>
    <scope>NUCLEOTIDE SEQUENCE</scope>
</reference>
<proteinExistence type="predicted"/>
<name>A0A8X6XVE6_9ARAC</name>
<dbReference type="Proteomes" id="UP000886998">
    <property type="component" value="Unassembled WGS sequence"/>
</dbReference>
<protein>
    <submittedName>
        <fullName evidence="2">Uncharacterized protein</fullName>
    </submittedName>
</protein>
<evidence type="ECO:0000256" key="1">
    <source>
        <dbReference type="SAM" id="MobiDB-lite"/>
    </source>
</evidence>
<comment type="caution">
    <text evidence="2">The sequence shown here is derived from an EMBL/GenBank/DDBJ whole genome shotgun (WGS) entry which is preliminary data.</text>
</comment>
<gene>
    <name evidence="2" type="ORF">TNIN_397971</name>
</gene>
<evidence type="ECO:0000313" key="2">
    <source>
        <dbReference type="EMBL" id="GFY60953.1"/>
    </source>
</evidence>
<feature type="region of interest" description="Disordered" evidence="1">
    <location>
        <begin position="31"/>
        <end position="62"/>
    </location>
</feature>
<evidence type="ECO:0000313" key="3">
    <source>
        <dbReference type="Proteomes" id="UP000886998"/>
    </source>
</evidence>
<accession>A0A8X6XVE6</accession>
<feature type="compositionally biased region" description="Polar residues" evidence="1">
    <location>
        <begin position="47"/>
        <end position="57"/>
    </location>
</feature>
<organism evidence="2 3">
    <name type="scientific">Trichonephila inaurata madagascariensis</name>
    <dbReference type="NCBI Taxonomy" id="2747483"/>
    <lineage>
        <taxon>Eukaryota</taxon>
        <taxon>Metazoa</taxon>
        <taxon>Ecdysozoa</taxon>
        <taxon>Arthropoda</taxon>
        <taxon>Chelicerata</taxon>
        <taxon>Arachnida</taxon>
        <taxon>Araneae</taxon>
        <taxon>Araneomorphae</taxon>
        <taxon>Entelegynae</taxon>
        <taxon>Araneoidea</taxon>
        <taxon>Nephilidae</taxon>
        <taxon>Trichonephila</taxon>
        <taxon>Trichonephila inaurata</taxon>
    </lineage>
</organism>
<dbReference type="EMBL" id="BMAV01013353">
    <property type="protein sequence ID" value="GFY60953.1"/>
    <property type="molecule type" value="Genomic_DNA"/>
</dbReference>